<proteinExistence type="inferred from homology"/>
<dbReference type="InterPro" id="IPR006530">
    <property type="entry name" value="YD"/>
</dbReference>
<evidence type="ECO:0000256" key="2">
    <source>
        <dbReference type="ARBA" id="ARBA00022737"/>
    </source>
</evidence>
<feature type="compositionally biased region" description="Basic and acidic residues" evidence="3">
    <location>
        <begin position="71"/>
        <end position="80"/>
    </location>
</feature>
<keyword evidence="2" id="KW-0677">Repeat</keyword>
<dbReference type="Proteomes" id="UP001224622">
    <property type="component" value="Unassembled WGS sequence"/>
</dbReference>
<dbReference type="PANTHER" id="PTHR32305">
    <property type="match status" value="1"/>
</dbReference>
<dbReference type="Pfam" id="PF05593">
    <property type="entry name" value="RHS_repeat"/>
    <property type="match status" value="2"/>
</dbReference>
<dbReference type="Gene3D" id="2.180.10.10">
    <property type="entry name" value="RHS repeat-associated core"/>
    <property type="match status" value="3"/>
</dbReference>
<gene>
    <name evidence="7" type="ORF">RDT67_13350</name>
</gene>
<dbReference type="Pfam" id="PF03527">
    <property type="entry name" value="RHS"/>
    <property type="match status" value="1"/>
</dbReference>
<feature type="domain" description="Teneurin-like YD-shell" evidence="6">
    <location>
        <begin position="759"/>
        <end position="1014"/>
    </location>
</feature>
<dbReference type="RefSeq" id="WP_309047605.1">
    <property type="nucleotide sequence ID" value="NZ_JAVIGA010000012.1"/>
</dbReference>
<reference evidence="7" key="1">
    <citation type="submission" date="2023-08" db="EMBL/GenBank/DDBJ databases">
        <title>The Comparative Genomic Analysis of Yersiniaceae from Polar Regions.</title>
        <authorList>
            <person name="Goncharov A."/>
            <person name="Aslanov B."/>
            <person name="Kolodzhieva V."/>
            <person name="Azarov D."/>
            <person name="Mochov A."/>
            <person name="Lebedeva E."/>
        </authorList>
    </citation>
    <scope>NUCLEOTIDE SEQUENCE</scope>
    <source>
        <strain evidence="7">Vf</strain>
    </source>
</reference>
<feature type="region of interest" description="Disordered" evidence="3">
    <location>
        <begin position="920"/>
        <end position="947"/>
    </location>
</feature>
<dbReference type="EMBL" id="JAVIGA010000012">
    <property type="protein sequence ID" value="MDQ9127417.1"/>
    <property type="molecule type" value="Genomic_DNA"/>
</dbReference>
<dbReference type="InterPro" id="IPR022385">
    <property type="entry name" value="Rhs_assc_core"/>
</dbReference>
<evidence type="ECO:0000259" key="4">
    <source>
        <dbReference type="Pfam" id="PF03527"/>
    </source>
</evidence>
<dbReference type="InterPro" id="IPR050708">
    <property type="entry name" value="T6SS_VgrG/RHS"/>
</dbReference>
<name>A0AAJ2D7L7_SERFO</name>
<dbReference type="NCBIfam" id="TIGR01643">
    <property type="entry name" value="YD_repeat_2x"/>
    <property type="match status" value="6"/>
</dbReference>
<sequence>MAKIFKTPKDARAAKEATGLVSDVKTLVSMATEPDGHVARIKPVVATKIDPQKQVPVQQDLLGKIEHNTSPELTYDKPVHTTEFGSSVPNDNASAVTPNGKPAQPVGETPQHGDPVSLFSGEELLTLTDFTLPGVLPFAWRRLYRTSAVEQRGGMGPGWVHSASPYLSFGRDSQSQEEIVWFCDDENRATRFLLPTREVPVVTNRAGGGLMSLKLDEFGNEYCVQLAGGQGTYHFLRDGDMAWLRCIRDRHGNSVDASYDSEGRLAAIGHRDTQLSFSYDDPAYPKGISQVLLQARNPGSTSAETHWQPGTVVAHYRYNEHQQLISATNAAGDTEHYRYREDHVILCRTLAGGAEFHWEWQGEGKDVRCLRQYGNFGQLDTRYHWDEASHSVTLTHQDGSQQRYRHSAQALLLLEKNADGAETHYEYNDDGACVRVTDALGYHTDSVYGDDGALRCVITPDGQVTTYDWLFDRLFSRTQGDGDEAQTWRYTYYPNGALKSETGPAGTTTHYSYTPRGQVSHIRFPDGSEQHLQWDTLGRLLSDSSPQGRLQMRYQGLQTQPCEVEENDQITRYQWDELDRLIKITHPDGSTRQYQYNAYGKVTQLTDEAGRVTEYHYAAPLHLLTEKRLPDGGSLRYRYDNVHLQVSEIENQLGEKYRLGYTGSGLLSEEIGFDNSKTTYHYDACGRLSEKHEYGNDHQSPPLITQYHRDPLGRLTRKILPDGKEEEYRYDEAGRLSEVLDGENPLAWQYDAAGRLEAEHQSWATMRYRYDEDTGRLTGIKQPNGQWQEFHYQHGKLQASSLEGQPLTAYGYDHHQRLQQLRQGNQLVNSFQYDHRGRLSQHSLLEPGTMPEDDRLHWQQQYVYQADGELACIKGNDARQYHYNATGALTSVNYLNSQSIIPPTRQPVHRLPQFQPAATAKEQHHANPNESFRWDRRGNPVTDVQQHSAPGNRLAFYADRHFEYDRFGNLIAERRGKDHKLVTRYEYDCRHRLIRHETPDGSISTYTYDAFNRRLSKTVNGKLLEFVWRGNQLVAETDGKGYWQSYLYEPGSYRPMALVVGEPSRDPQDKPPAIYWYQNDHLGTPHELTDWSGKAVWKGRFSAFGQMREEWLAEDASAINQPLRFQGQYADKESGLYYNLNRYYDPGAGRYLTADPVKLGGGLNAYQYVDGNPVSWVDPLGLSPDLPKSFYSVQNKERTAQLLDGGKPWPNQPTEAHFGEGLYTWGSLSDAENYLARLKRRPWANDTELNIIEVNISRSNYNDLNTMDLRSLPDVAQDDWLSKYSALANNHPESHGYEHVIRGTGIGDEFFFSKNVFVNLEVKKL</sequence>
<evidence type="ECO:0000256" key="1">
    <source>
        <dbReference type="ARBA" id="ARBA00009455"/>
    </source>
</evidence>
<dbReference type="NCBIfam" id="TIGR03696">
    <property type="entry name" value="Rhs_assc_core"/>
    <property type="match status" value="1"/>
</dbReference>
<evidence type="ECO:0000259" key="5">
    <source>
        <dbReference type="Pfam" id="PF20148"/>
    </source>
</evidence>
<dbReference type="Pfam" id="PF25023">
    <property type="entry name" value="TEN_YD-shell"/>
    <property type="match status" value="2"/>
</dbReference>
<feature type="domain" description="RHS protein conserved region" evidence="4">
    <location>
        <begin position="1074"/>
        <end position="1111"/>
    </location>
</feature>
<comment type="caution">
    <text evidence="7">The sequence shown here is derived from an EMBL/GenBank/DDBJ whole genome shotgun (WGS) entry which is preliminary data.</text>
</comment>
<dbReference type="InterPro" id="IPR056823">
    <property type="entry name" value="TEN-like_YD-shell"/>
</dbReference>
<feature type="domain" description="DUF6531" evidence="5">
    <location>
        <begin position="113"/>
        <end position="192"/>
    </location>
</feature>
<feature type="compositionally biased region" description="Polar residues" evidence="3">
    <location>
        <begin position="83"/>
        <end position="97"/>
    </location>
</feature>
<feature type="region of interest" description="Disordered" evidence="3">
    <location>
        <begin position="71"/>
        <end position="115"/>
    </location>
</feature>
<feature type="compositionally biased region" description="Basic and acidic residues" evidence="3">
    <location>
        <begin position="921"/>
        <end position="938"/>
    </location>
</feature>
<dbReference type="Pfam" id="PF20148">
    <property type="entry name" value="DUF6531"/>
    <property type="match status" value="1"/>
</dbReference>
<protein>
    <submittedName>
        <fullName evidence="7">RHS repeat-associated core domain-containing protein</fullName>
    </submittedName>
</protein>
<dbReference type="InterPro" id="IPR045351">
    <property type="entry name" value="DUF6531"/>
</dbReference>
<dbReference type="InterPro" id="IPR031325">
    <property type="entry name" value="RHS_repeat"/>
</dbReference>
<evidence type="ECO:0000313" key="8">
    <source>
        <dbReference type="Proteomes" id="UP001224622"/>
    </source>
</evidence>
<accession>A0AAJ2D7L7</accession>
<evidence type="ECO:0000313" key="7">
    <source>
        <dbReference type="EMBL" id="MDQ9127417.1"/>
    </source>
</evidence>
<feature type="domain" description="Teneurin-like YD-shell" evidence="6">
    <location>
        <begin position="596"/>
        <end position="751"/>
    </location>
</feature>
<comment type="similarity">
    <text evidence="1">Belongs to the RHS family.</text>
</comment>
<evidence type="ECO:0000256" key="3">
    <source>
        <dbReference type="SAM" id="MobiDB-lite"/>
    </source>
</evidence>
<evidence type="ECO:0000259" key="6">
    <source>
        <dbReference type="Pfam" id="PF25023"/>
    </source>
</evidence>
<dbReference type="PANTHER" id="PTHR32305:SF15">
    <property type="entry name" value="PROTEIN RHSA-RELATED"/>
    <property type="match status" value="1"/>
</dbReference>
<organism evidence="7 8">
    <name type="scientific">Serratia fonticola</name>
    <dbReference type="NCBI Taxonomy" id="47917"/>
    <lineage>
        <taxon>Bacteria</taxon>
        <taxon>Pseudomonadati</taxon>
        <taxon>Pseudomonadota</taxon>
        <taxon>Gammaproteobacteria</taxon>
        <taxon>Enterobacterales</taxon>
        <taxon>Yersiniaceae</taxon>
        <taxon>Serratia</taxon>
    </lineage>
</organism>
<dbReference type="InterPro" id="IPR001826">
    <property type="entry name" value="RHS"/>
</dbReference>